<feature type="compositionally biased region" description="Low complexity" evidence="6">
    <location>
        <begin position="99"/>
        <end position="109"/>
    </location>
</feature>
<dbReference type="OrthoDB" id="688329at2759"/>
<dbReference type="InterPro" id="IPR001471">
    <property type="entry name" value="AP2/ERF_dom"/>
</dbReference>
<dbReference type="GO" id="GO:0003677">
    <property type="term" value="F:DNA binding"/>
    <property type="evidence" value="ECO:0007669"/>
    <property type="project" value="UniProtKB-KW"/>
</dbReference>
<keyword evidence="5" id="KW-0539">Nucleus</keyword>
<reference evidence="8 9" key="1">
    <citation type="submission" date="2020-08" db="EMBL/GenBank/DDBJ databases">
        <title>Plant Genome Project.</title>
        <authorList>
            <person name="Zhang R.-G."/>
        </authorList>
    </citation>
    <scope>NUCLEOTIDE SEQUENCE [LARGE SCALE GENOMIC DNA]</scope>
    <source>
        <tissue evidence="8">Rhizome</tissue>
    </source>
</reference>
<gene>
    <name evidence="8" type="ORF">ZIOFF_031476</name>
</gene>
<feature type="region of interest" description="Disordered" evidence="6">
    <location>
        <begin position="99"/>
        <end position="119"/>
    </location>
</feature>
<keyword evidence="9" id="KW-1185">Reference proteome</keyword>
<proteinExistence type="predicted"/>
<evidence type="ECO:0000259" key="7">
    <source>
        <dbReference type="PROSITE" id="PS51032"/>
    </source>
</evidence>
<name>A0A8J5GTY2_ZINOF</name>
<feature type="region of interest" description="Disordered" evidence="6">
    <location>
        <begin position="208"/>
        <end position="239"/>
    </location>
</feature>
<dbReference type="GO" id="GO:0003700">
    <property type="term" value="F:DNA-binding transcription factor activity"/>
    <property type="evidence" value="ECO:0007669"/>
    <property type="project" value="InterPro"/>
</dbReference>
<dbReference type="CDD" id="cd00018">
    <property type="entry name" value="AP2"/>
    <property type="match status" value="1"/>
</dbReference>
<evidence type="ECO:0000256" key="4">
    <source>
        <dbReference type="ARBA" id="ARBA00023163"/>
    </source>
</evidence>
<dbReference type="PANTHER" id="PTHR31677">
    <property type="entry name" value="AP2 DOMAIN CLASS TRANSCRIPTION FACTOR"/>
    <property type="match status" value="1"/>
</dbReference>
<evidence type="ECO:0000256" key="1">
    <source>
        <dbReference type="ARBA" id="ARBA00004123"/>
    </source>
</evidence>
<evidence type="ECO:0000256" key="6">
    <source>
        <dbReference type="SAM" id="MobiDB-lite"/>
    </source>
</evidence>
<dbReference type="FunFam" id="3.30.730.10:FF:000001">
    <property type="entry name" value="Ethylene-responsive transcription factor 2"/>
    <property type="match status" value="1"/>
</dbReference>
<comment type="subcellular location">
    <subcellularLocation>
        <location evidence="1">Nucleus</location>
    </subcellularLocation>
</comment>
<feature type="domain" description="AP2/ERF" evidence="7">
    <location>
        <begin position="24"/>
        <end position="81"/>
    </location>
</feature>
<dbReference type="GO" id="GO:0005634">
    <property type="term" value="C:nucleus"/>
    <property type="evidence" value="ECO:0007669"/>
    <property type="project" value="UniProtKB-SubCell"/>
</dbReference>
<dbReference type="PROSITE" id="PS51032">
    <property type="entry name" value="AP2_ERF"/>
    <property type="match status" value="1"/>
</dbReference>
<evidence type="ECO:0000256" key="5">
    <source>
        <dbReference type="ARBA" id="ARBA00023242"/>
    </source>
</evidence>
<dbReference type="SMART" id="SM00380">
    <property type="entry name" value="AP2"/>
    <property type="match status" value="1"/>
</dbReference>
<evidence type="ECO:0000256" key="2">
    <source>
        <dbReference type="ARBA" id="ARBA00023015"/>
    </source>
</evidence>
<evidence type="ECO:0000256" key="3">
    <source>
        <dbReference type="ARBA" id="ARBA00023125"/>
    </source>
</evidence>
<keyword evidence="4" id="KW-0804">Transcription</keyword>
<dbReference type="PANTHER" id="PTHR31677:SF228">
    <property type="entry name" value="ETHYLENE-RESPONSIVE TRANSCRIPTION FACTOR 10-RELATED"/>
    <property type="match status" value="1"/>
</dbReference>
<keyword evidence="3" id="KW-0238">DNA-binding</keyword>
<evidence type="ECO:0000313" key="8">
    <source>
        <dbReference type="EMBL" id="KAG6506158.1"/>
    </source>
</evidence>
<comment type="caution">
    <text evidence="8">The sequence shown here is derived from an EMBL/GenBank/DDBJ whole genome shotgun (WGS) entry which is preliminary data.</text>
</comment>
<dbReference type="AlphaFoldDB" id="A0A8J5GTY2"/>
<accession>A0A8J5GTY2</accession>
<organism evidence="8 9">
    <name type="scientific">Zingiber officinale</name>
    <name type="common">Ginger</name>
    <name type="synonym">Amomum zingiber</name>
    <dbReference type="NCBI Taxonomy" id="94328"/>
    <lineage>
        <taxon>Eukaryota</taxon>
        <taxon>Viridiplantae</taxon>
        <taxon>Streptophyta</taxon>
        <taxon>Embryophyta</taxon>
        <taxon>Tracheophyta</taxon>
        <taxon>Spermatophyta</taxon>
        <taxon>Magnoliopsida</taxon>
        <taxon>Liliopsida</taxon>
        <taxon>Zingiberales</taxon>
        <taxon>Zingiberaceae</taxon>
        <taxon>Zingiber</taxon>
    </lineage>
</organism>
<dbReference type="Proteomes" id="UP000734854">
    <property type="component" value="Unassembled WGS sequence"/>
</dbReference>
<protein>
    <recommendedName>
        <fullName evidence="7">AP2/ERF domain-containing protein</fullName>
    </recommendedName>
</protein>
<dbReference type="EMBL" id="JACMSC010000009">
    <property type="protein sequence ID" value="KAG6506158.1"/>
    <property type="molecule type" value="Genomic_DNA"/>
</dbReference>
<dbReference type="Pfam" id="PF00847">
    <property type="entry name" value="AP2"/>
    <property type="match status" value="1"/>
</dbReference>
<evidence type="ECO:0000313" key="9">
    <source>
        <dbReference type="Proteomes" id="UP000734854"/>
    </source>
</evidence>
<sequence length="252" mass="26642">MVVAQAVEGRGSIGAGGGGGKEMHFRGVRKRPWGRYAAEIRDPAKKSRVWLGTFETAEEAARAYDAAALQFRGSKAKTNFSHPDAAAYPNQGVAAVVAPPAAAGGSPSSQSSTVESCGREEAAVPPLAVPLPPSIDLALLERGRCGAARFPFRPYHVAPAMPTARGPFFLFDSTGFRPEKSEAAFNRRHVTICQPIFVAGLTPAAAPNAAAQSDSESSSVVDLRPNPLPPPAPLNKPLRKFDLNFLPEPEFD</sequence>
<keyword evidence="2" id="KW-0805">Transcription regulation</keyword>